<feature type="compositionally biased region" description="Low complexity" evidence="1">
    <location>
        <begin position="8"/>
        <end position="44"/>
    </location>
</feature>
<evidence type="ECO:0000313" key="4">
    <source>
        <dbReference type="Proteomes" id="UP001057702"/>
    </source>
</evidence>
<dbReference type="SUPFAM" id="SSF50249">
    <property type="entry name" value="Nucleic acid-binding proteins"/>
    <property type="match status" value="1"/>
</dbReference>
<sequence>MLHAGTVATATESAESAESAEPAESPATTRTTRTTEPAGPAGPADRNASGCGQSAGGELYFQRCRWCHTPVFRRSLCPTCASTDLDWERSEGIGVVIRRNAPMAQNRSVVSMAEGFTVVCRVVGSPPEAVSAGVQVRVARAVDPNRQDLPVVELWNPPYEPGYDAR</sequence>
<dbReference type="InterPro" id="IPR012340">
    <property type="entry name" value="NA-bd_OB-fold"/>
</dbReference>
<evidence type="ECO:0000256" key="1">
    <source>
        <dbReference type="SAM" id="MobiDB-lite"/>
    </source>
</evidence>
<reference evidence="3" key="1">
    <citation type="submission" date="2022-06" db="EMBL/GenBank/DDBJ databases">
        <title>Draft genome sequence of Streptomyces sp. RB6PN25 isolated from peat swamp forest in Thailand.</title>
        <authorList>
            <person name="Duangmal K."/>
            <person name="Klaysubun C."/>
        </authorList>
    </citation>
    <scope>NUCLEOTIDE SEQUENCE</scope>
    <source>
        <strain evidence="3">RB6PN25</strain>
    </source>
</reference>
<dbReference type="EMBL" id="JANFNG010000035">
    <property type="protein sequence ID" value="MCQ4084400.1"/>
    <property type="molecule type" value="Genomic_DNA"/>
</dbReference>
<protein>
    <submittedName>
        <fullName evidence="3">Zinc ribbon domain-containing protein</fullName>
    </submittedName>
</protein>
<feature type="region of interest" description="Disordered" evidence="1">
    <location>
        <begin position="1"/>
        <end position="50"/>
    </location>
</feature>
<name>A0ABT1Q4Z1_9ACTN</name>
<evidence type="ECO:0000313" key="3">
    <source>
        <dbReference type="EMBL" id="MCQ4084400.1"/>
    </source>
</evidence>
<proteinExistence type="predicted"/>
<dbReference type="RefSeq" id="WP_255923465.1">
    <property type="nucleotide sequence ID" value="NZ_JANFNG010000035.1"/>
</dbReference>
<gene>
    <name evidence="3" type="ORF">NGB36_28415</name>
</gene>
<feature type="domain" description="ChsH2 rubredoxin-like zinc ribbon" evidence="2">
    <location>
        <begin position="57"/>
        <end position="86"/>
    </location>
</feature>
<accession>A0ABT1Q4Z1</accession>
<keyword evidence="4" id="KW-1185">Reference proteome</keyword>
<dbReference type="InterPro" id="IPR022002">
    <property type="entry name" value="ChsH2_Znr"/>
</dbReference>
<dbReference type="Pfam" id="PF12172">
    <property type="entry name" value="zf-ChsH2"/>
    <property type="match status" value="1"/>
</dbReference>
<comment type="caution">
    <text evidence="3">The sequence shown here is derived from an EMBL/GenBank/DDBJ whole genome shotgun (WGS) entry which is preliminary data.</text>
</comment>
<organism evidence="3 4">
    <name type="scientific">Streptomyces humicola</name>
    <dbReference type="NCBI Taxonomy" id="2953240"/>
    <lineage>
        <taxon>Bacteria</taxon>
        <taxon>Bacillati</taxon>
        <taxon>Actinomycetota</taxon>
        <taxon>Actinomycetes</taxon>
        <taxon>Kitasatosporales</taxon>
        <taxon>Streptomycetaceae</taxon>
        <taxon>Streptomyces</taxon>
    </lineage>
</organism>
<dbReference type="Proteomes" id="UP001057702">
    <property type="component" value="Unassembled WGS sequence"/>
</dbReference>
<evidence type="ECO:0000259" key="2">
    <source>
        <dbReference type="Pfam" id="PF12172"/>
    </source>
</evidence>